<accession>A0A6L8SWY1</accession>
<dbReference type="Proteomes" id="UP000477285">
    <property type="component" value="Unassembled WGS sequence"/>
</dbReference>
<name>A0A6L8SWY1_9FIRM</name>
<comment type="caution">
    <text evidence="1">The sequence shown here is derived from an EMBL/GenBank/DDBJ whole genome shotgun (WGS) entry which is preliminary data.</text>
</comment>
<sequence length="110" mass="12492">MERLTERERNVDGTGVAKEEITDGLLKPFADKILTKLAVYEDLEEQGLLVRLPCKVGTEVYYILGIPNKTPCTIDKCVFKLSDIDKIGESLFLTREEAEKKLEEMKNDKA</sequence>
<protein>
    <submittedName>
        <fullName evidence="1">Uncharacterized protein</fullName>
    </submittedName>
</protein>
<reference evidence="1 2" key="1">
    <citation type="journal article" date="2019" name="Nat. Med.">
        <title>A library of human gut bacterial isolates paired with longitudinal multiomics data enables mechanistic microbiome research.</title>
        <authorList>
            <person name="Poyet M."/>
            <person name="Groussin M."/>
            <person name="Gibbons S.M."/>
            <person name="Avila-Pacheco J."/>
            <person name="Jiang X."/>
            <person name="Kearney S.M."/>
            <person name="Perrotta A.R."/>
            <person name="Berdy B."/>
            <person name="Zhao S."/>
            <person name="Lieberman T.D."/>
            <person name="Swanson P.K."/>
            <person name="Smith M."/>
            <person name="Roesemann S."/>
            <person name="Alexander J.E."/>
            <person name="Rich S.A."/>
            <person name="Livny J."/>
            <person name="Vlamakis H."/>
            <person name="Clish C."/>
            <person name="Bullock K."/>
            <person name="Deik A."/>
            <person name="Scott J."/>
            <person name="Pierce K.A."/>
            <person name="Xavier R.J."/>
            <person name="Alm E.J."/>
        </authorList>
    </citation>
    <scope>NUCLEOTIDE SEQUENCE [LARGE SCALE GENOMIC DNA]</scope>
    <source>
        <strain evidence="1 2">BIOML-A1</strain>
    </source>
</reference>
<proteinExistence type="predicted"/>
<dbReference type="AlphaFoldDB" id="A0A6L8SWY1"/>
<dbReference type="EMBL" id="WWVQ01000001">
    <property type="protein sequence ID" value="MZL31716.1"/>
    <property type="molecule type" value="Genomic_DNA"/>
</dbReference>
<evidence type="ECO:0000313" key="2">
    <source>
        <dbReference type="Proteomes" id="UP000477285"/>
    </source>
</evidence>
<organism evidence="1 2">
    <name type="scientific">Blautia wexlerae</name>
    <dbReference type="NCBI Taxonomy" id="418240"/>
    <lineage>
        <taxon>Bacteria</taxon>
        <taxon>Bacillati</taxon>
        <taxon>Bacillota</taxon>
        <taxon>Clostridia</taxon>
        <taxon>Lachnospirales</taxon>
        <taxon>Lachnospiraceae</taxon>
        <taxon>Blautia</taxon>
    </lineage>
</organism>
<gene>
    <name evidence="1" type="ORF">GT728_00520</name>
</gene>
<evidence type="ECO:0000313" key="1">
    <source>
        <dbReference type="EMBL" id="MZL31716.1"/>
    </source>
</evidence>
<dbReference type="RefSeq" id="WP_161233201.1">
    <property type="nucleotide sequence ID" value="NZ_WWVI01000001.1"/>
</dbReference>